<dbReference type="RefSeq" id="WP_203655585.1">
    <property type="nucleotide sequence ID" value="NZ_BAAAZM010000003.1"/>
</dbReference>
<evidence type="ECO:0000313" key="3">
    <source>
        <dbReference type="Proteomes" id="UP000612808"/>
    </source>
</evidence>
<proteinExistence type="predicted"/>
<accession>A0A8J3NB78</accession>
<organism evidence="2 3">
    <name type="scientific">Actinocatenispora rupis</name>
    <dbReference type="NCBI Taxonomy" id="519421"/>
    <lineage>
        <taxon>Bacteria</taxon>
        <taxon>Bacillati</taxon>
        <taxon>Actinomycetota</taxon>
        <taxon>Actinomycetes</taxon>
        <taxon>Micromonosporales</taxon>
        <taxon>Micromonosporaceae</taxon>
        <taxon>Actinocatenispora</taxon>
    </lineage>
</organism>
<keyword evidence="3" id="KW-1185">Reference proteome</keyword>
<dbReference type="EMBL" id="BOMB01000007">
    <property type="protein sequence ID" value="GID10357.1"/>
    <property type="molecule type" value="Genomic_DNA"/>
</dbReference>
<comment type="caution">
    <text evidence="2">The sequence shown here is derived from an EMBL/GenBank/DDBJ whole genome shotgun (WGS) entry which is preliminary data.</text>
</comment>
<dbReference type="AlphaFoldDB" id="A0A8J3NB78"/>
<reference evidence="2" key="1">
    <citation type="submission" date="2021-01" db="EMBL/GenBank/DDBJ databases">
        <title>Whole genome shotgun sequence of Actinocatenispora rupis NBRC 107355.</title>
        <authorList>
            <person name="Komaki H."/>
            <person name="Tamura T."/>
        </authorList>
    </citation>
    <scope>NUCLEOTIDE SEQUENCE</scope>
    <source>
        <strain evidence="2">NBRC 107355</strain>
    </source>
</reference>
<protein>
    <recommendedName>
        <fullName evidence="1">Microcin J25-processing protein McjB C-terminal domain-containing protein</fullName>
    </recommendedName>
</protein>
<evidence type="ECO:0000259" key="1">
    <source>
        <dbReference type="Pfam" id="PF13471"/>
    </source>
</evidence>
<gene>
    <name evidence="2" type="ORF">Aru02nite_12460</name>
</gene>
<sequence length="122" mass="13368">MSALGAYPALMRGRRLVQRGGWRALVGALPPRPSGPVPDGVDVHALAAECARAARRLPLDTACLERSYATCSVLRRHGVPSTMAVGVSRSAPMRFHAWVEVDDEVLNESQPIHRLYRVLCRL</sequence>
<dbReference type="NCBIfam" id="NF033537">
    <property type="entry name" value="lasso_biosyn_B2"/>
    <property type="match status" value="1"/>
</dbReference>
<dbReference type="InterPro" id="IPR032708">
    <property type="entry name" value="McjB_C"/>
</dbReference>
<dbReference type="InterPro" id="IPR053521">
    <property type="entry name" value="McjB-like"/>
</dbReference>
<feature type="domain" description="Microcin J25-processing protein McjB C-terminal" evidence="1">
    <location>
        <begin position="13"/>
        <end position="119"/>
    </location>
</feature>
<dbReference type="Proteomes" id="UP000612808">
    <property type="component" value="Unassembled WGS sequence"/>
</dbReference>
<dbReference type="Pfam" id="PF13471">
    <property type="entry name" value="Transglut_core3"/>
    <property type="match status" value="1"/>
</dbReference>
<evidence type="ECO:0000313" key="2">
    <source>
        <dbReference type="EMBL" id="GID10357.1"/>
    </source>
</evidence>
<name>A0A8J3NB78_9ACTN</name>